<dbReference type="GO" id="GO:0016037">
    <property type="term" value="P:light absorption"/>
    <property type="evidence" value="ECO:0007669"/>
    <property type="project" value="UniProtKB-UniRule"/>
</dbReference>
<name>A0AAE4FT43_9CYAN</name>
<proteinExistence type="inferred from homology"/>
<dbReference type="Gene3D" id="1.10.2090.10">
    <property type="entry name" value="Orange carotenoid-binding protein, N-terminal domain"/>
    <property type="match status" value="1"/>
</dbReference>
<keyword evidence="1" id="KW-0042">Antenna complex</keyword>
<dbReference type="RefSeq" id="WP_322878084.1">
    <property type="nucleotide sequence ID" value="NZ_JAVMIP010000006.1"/>
</dbReference>
<keyword evidence="1" id="KW-0793">Thylakoid</keyword>
<sequence length="166" mass="18410">MVYTTEAGRLTLNPINTAVQDTTTLFNCLSVDDKLGLLWFLYTECGRSITAAAPGTARLQLAEGLLNQVKSLNFDAQLQFMRDLVTHTATHLTQAYGVFSPNTKLAFWFQLAELMRQGFVVPMPPGYALSRDAEQAFTAIKNLDFGQQITVLRNAVVEMGVDPFQD</sequence>
<evidence type="ECO:0000259" key="2">
    <source>
        <dbReference type="PROSITE" id="PS51773"/>
    </source>
</evidence>
<dbReference type="GO" id="GO:0030089">
    <property type="term" value="C:phycobilisome"/>
    <property type="evidence" value="ECO:0007669"/>
    <property type="project" value="UniProtKB-UniRule"/>
</dbReference>
<evidence type="ECO:0000313" key="3">
    <source>
        <dbReference type="EMBL" id="MDS3860822.1"/>
    </source>
</evidence>
<dbReference type="InterPro" id="IPR015233">
    <property type="entry name" value="Orange_carotenoid-bd_N"/>
</dbReference>
<comment type="caution">
    <text evidence="3">The sequence shown here is derived from an EMBL/GenBank/DDBJ whole genome shotgun (WGS) entry which is preliminary data.</text>
</comment>
<protein>
    <submittedName>
        <fullName evidence="3">Orange carotenoid protein N-terminal domain-containing protein</fullName>
    </submittedName>
</protein>
<dbReference type="Proteomes" id="UP001268256">
    <property type="component" value="Unassembled WGS sequence"/>
</dbReference>
<dbReference type="InterPro" id="IPR036917">
    <property type="entry name" value="Orange_carotenoid-bd_N_sf"/>
</dbReference>
<accession>A0AAE4FT43</accession>
<dbReference type="EMBL" id="JAVMIP010000006">
    <property type="protein sequence ID" value="MDS3860822.1"/>
    <property type="molecule type" value="Genomic_DNA"/>
</dbReference>
<keyword evidence="1" id="KW-0605">Phycobilisome</keyword>
<keyword evidence="4" id="KW-1185">Reference proteome</keyword>
<comment type="similarity">
    <text evidence="1">Belongs to the orange carotenoid-binding protein family.</text>
</comment>
<keyword evidence="1" id="KW-0157">Chromophore</keyword>
<evidence type="ECO:0000256" key="1">
    <source>
        <dbReference type="PROSITE-ProRule" id="PRU01109"/>
    </source>
</evidence>
<evidence type="ECO:0000313" key="4">
    <source>
        <dbReference type="Proteomes" id="UP001268256"/>
    </source>
</evidence>
<keyword evidence="1" id="KW-0472">Membrane</keyword>
<dbReference type="AlphaFoldDB" id="A0AAE4FT43"/>
<feature type="domain" description="OCP N-terminal" evidence="2">
    <location>
        <begin position="16"/>
        <end position="166"/>
    </location>
</feature>
<gene>
    <name evidence="3" type="ORF">RIF25_08345</name>
</gene>
<organism evidence="3 4">
    <name type="scientific">Pseudocalidococcus azoricus BACA0444</name>
    <dbReference type="NCBI Taxonomy" id="2918990"/>
    <lineage>
        <taxon>Bacteria</taxon>
        <taxon>Bacillati</taxon>
        <taxon>Cyanobacteriota</taxon>
        <taxon>Cyanophyceae</taxon>
        <taxon>Acaryochloridales</taxon>
        <taxon>Thermosynechococcaceae</taxon>
        <taxon>Pseudocalidococcus</taxon>
        <taxon>Pseudocalidococcus azoricus</taxon>
    </lineage>
</organism>
<reference evidence="4" key="1">
    <citation type="submission" date="2023-07" db="EMBL/GenBank/DDBJ databases">
        <authorList>
            <person name="Luz R."/>
            <person name="Cordeiro R."/>
            <person name="Fonseca A."/>
            <person name="Goncalves V."/>
        </authorList>
    </citation>
    <scope>NUCLEOTIDE SEQUENCE [LARGE SCALE GENOMIC DNA]</scope>
    <source>
        <strain evidence="4">BACA0444</strain>
    </source>
</reference>
<dbReference type="GO" id="GO:0031404">
    <property type="term" value="F:chloride ion binding"/>
    <property type="evidence" value="ECO:0007669"/>
    <property type="project" value="InterPro"/>
</dbReference>
<dbReference type="SUPFAM" id="SSF81930">
    <property type="entry name" value="Orange carotenoid protein, N-terminal domain"/>
    <property type="match status" value="1"/>
</dbReference>
<dbReference type="Pfam" id="PF09150">
    <property type="entry name" value="Carot_N"/>
    <property type="match status" value="1"/>
</dbReference>
<dbReference type="PROSITE" id="PS51773">
    <property type="entry name" value="OCP_N"/>
    <property type="match status" value="1"/>
</dbReference>